<dbReference type="GO" id="GO:0005634">
    <property type="term" value="C:nucleus"/>
    <property type="evidence" value="ECO:0007669"/>
    <property type="project" value="UniProtKB-SubCell"/>
</dbReference>
<dbReference type="SMART" id="SM00906">
    <property type="entry name" value="Fungal_trans"/>
    <property type="match status" value="1"/>
</dbReference>
<feature type="region of interest" description="Disordered" evidence="3">
    <location>
        <begin position="1"/>
        <end position="50"/>
    </location>
</feature>
<evidence type="ECO:0000313" key="5">
    <source>
        <dbReference type="EMBL" id="AEO64802.1"/>
    </source>
</evidence>
<accession>G2QX35</accession>
<feature type="region of interest" description="Disordered" evidence="3">
    <location>
        <begin position="329"/>
        <end position="348"/>
    </location>
</feature>
<feature type="domain" description="Xylanolytic transcriptional activator regulatory" evidence="4">
    <location>
        <begin position="260"/>
        <end position="334"/>
    </location>
</feature>
<keyword evidence="2" id="KW-0539">Nucleus</keyword>
<evidence type="ECO:0000256" key="2">
    <source>
        <dbReference type="ARBA" id="ARBA00023242"/>
    </source>
</evidence>
<dbReference type="GO" id="GO:0003677">
    <property type="term" value="F:DNA binding"/>
    <property type="evidence" value="ECO:0007669"/>
    <property type="project" value="InterPro"/>
</dbReference>
<dbReference type="GO" id="GO:0006351">
    <property type="term" value="P:DNA-templated transcription"/>
    <property type="evidence" value="ECO:0007669"/>
    <property type="project" value="InterPro"/>
</dbReference>
<name>G2QX35_THETT</name>
<reference evidence="5 6" key="1">
    <citation type="journal article" date="2011" name="Nat. Biotechnol.">
        <title>Comparative genomic analysis of the thermophilic biomass-degrading fungi Myceliophthora thermophila and Thielavia terrestris.</title>
        <authorList>
            <person name="Berka R.M."/>
            <person name="Grigoriev I.V."/>
            <person name="Otillar R."/>
            <person name="Salamov A."/>
            <person name="Grimwood J."/>
            <person name="Reid I."/>
            <person name="Ishmael N."/>
            <person name="John T."/>
            <person name="Darmond C."/>
            <person name="Moisan M.-C."/>
            <person name="Henrissat B."/>
            <person name="Coutinho P.M."/>
            <person name="Lombard V."/>
            <person name="Natvig D.O."/>
            <person name="Lindquist E."/>
            <person name="Schmutz J."/>
            <person name="Lucas S."/>
            <person name="Harris P."/>
            <person name="Powlowski J."/>
            <person name="Bellemare A."/>
            <person name="Taylor D."/>
            <person name="Butler G."/>
            <person name="de Vries R.P."/>
            <person name="Allijn I.E."/>
            <person name="van den Brink J."/>
            <person name="Ushinsky S."/>
            <person name="Storms R."/>
            <person name="Powell A.J."/>
            <person name="Paulsen I.T."/>
            <person name="Elbourne L.D.H."/>
            <person name="Baker S.E."/>
            <person name="Magnuson J."/>
            <person name="LaBoissiere S."/>
            <person name="Clutterbuck A.J."/>
            <person name="Martinez D."/>
            <person name="Wogulis M."/>
            <person name="de Leon A.L."/>
            <person name="Rey M.W."/>
            <person name="Tsang A."/>
        </authorList>
    </citation>
    <scope>NUCLEOTIDE SEQUENCE [LARGE SCALE GENOMIC DNA]</scope>
    <source>
        <strain evidence="6">ATCC 38088 / NRRL 8126</strain>
    </source>
</reference>
<dbReference type="eggNOG" id="ENOG502SHVI">
    <property type="taxonomic scope" value="Eukaryota"/>
</dbReference>
<organism evidence="5 6">
    <name type="scientific">Thermothielavioides terrestris (strain ATCC 38088 / NRRL 8126)</name>
    <name type="common">Thielavia terrestris</name>
    <dbReference type="NCBI Taxonomy" id="578455"/>
    <lineage>
        <taxon>Eukaryota</taxon>
        <taxon>Fungi</taxon>
        <taxon>Dikarya</taxon>
        <taxon>Ascomycota</taxon>
        <taxon>Pezizomycotina</taxon>
        <taxon>Sordariomycetes</taxon>
        <taxon>Sordariomycetidae</taxon>
        <taxon>Sordariales</taxon>
        <taxon>Chaetomiaceae</taxon>
        <taxon>Thermothielavioides</taxon>
        <taxon>Thermothielavioides terrestris</taxon>
    </lineage>
</organism>
<dbReference type="OrthoDB" id="2820488at2759"/>
<dbReference type="EMBL" id="CP003009">
    <property type="protein sequence ID" value="AEO64802.1"/>
    <property type="molecule type" value="Genomic_DNA"/>
</dbReference>
<dbReference type="Pfam" id="PF04082">
    <property type="entry name" value="Fungal_trans"/>
    <property type="match status" value="1"/>
</dbReference>
<dbReference type="GO" id="GO:0008270">
    <property type="term" value="F:zinc ion binding"/>
    <property type="evidence" value="ECO:0007669"/>
    <property type="project" value="InterPro"/>
</dbReference>
<evidence type="ECO:0000313" key="6">
    <source>
        <dbReference type="Proteomes" id="UP000008181"/>
    </source>
</evidence>
<dbReference type="CDD" id="cd12148">
    <property type="entry name" value="fungal_TF_MHR"/>
    <property type="match status" value="1"/>
</dbReference>
<dbReference type="HOGENOM" id="CLU_376512_0_0_1"/>
<dbReference type="Proteomes" id="UP000008181">
    <property type="component" value="Chromosome 1"/>
</dbReference>
<dbReference type="Gene3D" id="3.10.450.50">
    <property type="match status" value="1"/>
</dbReference>
<dbReference type="GeneID" id="11517669"/>
<dbReference type="PANTHER" id="PTHR31001:SF74">
    <property type="entry name" value="ZN(II)2CYS6 TRANSCRIPTION FACTOR (EUROFUNG)"/>
    <property type="match status" value="1"/>
</dbReference>
<protein>
    <recommendedName>
        <fullName evidence="4">Xylanolytic transcriptional activator regulatory domain-containing protein</fullName>
    </recommendedName>
</protein>
<gene>
    <name evidence="5" type="ORF">THITE_2094668</name>
</gene>
<sequence length="737" mass="81626">MPGLTLERGHGPALPHSPNVSPMDGETIAVSTTGGSTTQADTAGDARSECGSMQQSSSELRYVGGDHWAAILEGIAELKDHFDREEQLRLLRLAQDDGEAADRDNPNQLPRPGPLHSLLLYGCSLPASRAEILAALPPKSAVNRYVSRYFNRLDLVHAIIHGPSFLREYDAFWINPSSVSIAWLGLLFSMMCLALLASDASDTTHGDPEHRALQVDLYREKTVQCLVLGEYTKGGPHVLETIVHYLYIELNLRGDADQDIWLLFALEVNLAMRMGYHRDPSHFPGISAFQGEMRRRLWATVLQGDILVSAQMGMPRMISDWKYDTKEPRNLHDSDLDESTAELPPPRAESELTPALGIIARRRLFVALGAVFDVTSAVQPCSYAQVMRVDAVLQDAAASVPAPLQPKPMALSMTDPPEVIMSRLFIRHLFYMGKIMLHRRFLHLKSTSADGDVFAYSRTACLDAALGAQQIQEVLDEETRPGGQLYMMRWRVSSIMNHTFLTATMVLCSMVLRNQTLQREEEILNMLARTRAIWMRASPKSSEAKKAAQTHVEQGMEFECLQVELGHDGLLGEEHGLGSLGLSSVLAAPLPAFAVPMGKAAVIEIASSLLLERQLKAPPPCVRMNPPPTQNVTDARFADFVEAFVGKSKNITKAFEYIAADYINHNPAARNGSESAWSILSPIWQSTPITYLRSTIQGNMSWVNYRAGGIGEVVDRFRWEAGCIVEHWDQGEKYPTS</sequence>
<dbReference type="InterPro" id="IPR050613">
    <property type="entry name" value="Sec_Metabolite_Reg"/>
</dbReference>
<evidence type="ECO:0000259" key="4">
    <source>
        <dbReference type="SMART" id="SM00906"/>
    </source>
</evidence>
<evidence type="ECO:0000256" key="3">
    <source>
        <dbReference type="SAM" id="MobiDB-lite"/>
    </source>
</evidence>
<dbReference type="PANTHER" id="PTHR31001">
    <property type="entry name" value="UNCHARACTERIZED TRANSCRIPTIONAL REGULATORY PROTEIN"/>
    <property type="match status" value="1"/>
</dbReference>
<keyword evidence="6" id="KW-1185">Reference proteome</keyword>
<dbReference type="RefSeq" id="XP_003651138.1">
    <property type="nucleotide sequence ID" value="XM_003651090.1"/>
</dbReference>
<evidence type="ECO:0000256" key="1">
    <source>
        <dbReference type="ARBA" id="ARBA00004123"/>
    </source>
</evidence>
<dbReference type="AlphaFoldDB" id="G2QX35"/>
<comment type="subcellular location">
    <subcellularLocation>
        <location evidence="1">Nucleus</location>
    </subcellularLocation>
</comment>
<proteinExistence type="predicted"/>
<dbReference type="SUPFAM" id="SSF54427">
    <property type="entry name" value="NTF2-like"/>
    <property type="match status" value="1"/>
</dbReference>
<dbReference type="InterPro" id="IPR007219">
    <property type="entry name" value="XnlR_reg_dom"/>
</dbReference>
<dbReference type="InterPro" id="IPR032710">
    <property type="entry name" value="NTF2-like_dom_sf"/>
</dbReference>
<feature type="compositionally biased region" description="Polar residues" evidence="3">
    <location>
        <begin position="29"/>
        <end position="41"/>
    </location>
</feature>
<dbReference type="KEGG" id="ttt:THITE_2094668"/>